<evidence type="ECO:0000256" key="1">
    <source>
        <dbReference type="SAM" id="MobiDB-lite"/>
    </source>
</evidence>
<accession>A0A843U834</accession>
<comment type="caution">
    <text evidence="2">The sequence shown here is derived from an EMBL/GenBank/DDBJ whole genome shotgun (WGS) entry which is preliminary data.</text>
</comment>
<dbReference type="Proteomes" id="UP000652761">
    <property type="component" value="Unassembled WGS sequence"/>
</dbReference>
<gene>
    <name evidence="2" type="ORF">Taro_009928</name>
</gene>
<organism evidence="2 3">
    <name type="scientific">Colocasia esculenta</name>
    <name type="common">Wild taro</name>
    <name type="synonym">Arum esculentum</name>
    <dbReference type="NCBI Taxonomy" id="4460"/>
    <lineage>
        <taxon>Eukaryota</taxon>
        <taxon>Viridiplantae</taxon>
        <taxon>Streptophyta</taxon>
        <taxon>Embryophyta</taxon>
        <taxon>Tracheophyta</taxon>
        <taxon>Spermatophyta</taxon>
        <taxon>Magnoliopsida</taxon>
        <taxon>Liliopsida</taxon>
        <taxon>Araceae</taxon>
        <taxon>Aroideae</taxon>
        <taxon>Colocasieae</taxon>
        <taxon>Colocasia</taxon>
    </lineage>
</organism>
<reference evidence="2" key="1">
    <citation type="submission" date="2017-07" db="EMBL/GenBank/DDBJ databases">
        <title>Taro Niue Genome Assembly and Annotation.</title>
        <authorList>
            <person name="Atibalentja N."/>
            <person name="Keating K."/>
            <person name="Fields C.J."/>
        </authorList>
    </citation>
    <scope>NUCLEOTIDE SEQUENCE</scope>
    <source>
        <strain evidence="2">Niue_2</strain>
        <tissue evidence="2">Leaf</tissue>
    </source>
</reference>
<feature type="compositionally biased region" description="Low complexity" evidence="1">
    <location>
        <begin position="78"/>
        <end position="88"/>
    </location>
</feature>
<sequence>MKGGGSTPGPCSVDERAAAAALLLLLRSAPIIITSPSISSASWSSASSGFAVAVSEGVCSRRRGSVAASEEEEEEEVPSPACSSTACSSSCIRDPPRSFAPVAEVQADPLLLLALAVRCVELKRKVLGVPFYSVIDTLISRFLYAFISAGRSIWKIRVLFLLRK</sequence>
<dbReference type="AlphaFoldDB" id="A0A843U834"/>
<name>A0A843U834_COLES</name>
<protein>
    <submittedName>
        <fullName evidence="2">Uncharacterized protein</fullName>
    </submittedName>
</protein>
<feature type="region of interest" description="Disordered" evidence="1">
    <location>
        <begin position="65"/>
        <end position="88"/>
    </location>
</feature>
<proteinExistence type="predicted"/>
<evidence type="ECO:0000313" key="2">
    <source>
        <dbReference type="EMBL" id="MQL77533.1"/>
    </source>
</evidence>
<evidence type="ECO:0000313" key="3">
    <source>
        <dbReference type="Proteomes" id="UP000652761"/>
    </source>
</evidence>
<keyword evidence="3" id="KW-1185">Reference proteome</keyword>
<dbReference type="EMBL" id="NMUH01000353">
    <property type="protein sequence ID" value="MQL77533.1"/>
    <property type="molecule type" value="Genomic_DNA"/>
</dbReference>